<feature type="domain" description="BRCT" evidence="13">
    <location>
        <begin position="594"/>
        <end position="667"/>
    </location>
</feature>
<dbReference type="PANTHER" id="PTHR23389">
    <property type="entry name" value="CHROMOSOME TRANSMISSION FIDELITY FACTOR 18"/>
    <property type="match status" value="1"/>
</dbReference>
<keyword evidence="6 11" id="KW-0862">Zinc</keyword>
<comment type="function">
    <text evidence="1 11">DNA ligase that catalyzes the formation of phosphodiester linkages between 5'-phosphoryl and 3'-hydroxyl groups in double-stranded DNA using NAD as a coenzyme and as the energy source for the reaction. It is essential for DNA replication and repair of damaged DNA.</text>
</comment>
<feature type="binding site" evidence="11">
    <location>
        <position position="114"/>
    </location>
    <ligand>
        <name>NAD(+)</name>
        <dbReference type="ChEBI" id="CHEBI:57540"/>
    </ligand>
</feature>
<comment type="similarity">
    <text evidence="11">Belongs to the NAD-dependent DNA ligase family. LigA subfamily.</text>
</comment>
<keyword evidence="8 11" id="KW-0520">NAD</keyword>
<evidence type="ECO:0000256" key="10">
    <source>
        <dbReference type="ARBA" id="ARBA00034005"/>
    </source>
</evidence>
<dbReference type="Gene3D" id="1.10.150.20">
    <property type="entry name" value="5' to 3' exonuclease, C-terminal subdomain"/>
    <property type="match status" value="2"/>
</dbReference>
<proteinExistence type="inferred from homology"/>
<feature type="binding site" evidence="11">
    <location>
        <position position="316"/>
    </location>
    <ligand>
        <name>NAD(+)</name>
        <dbReference type="ChEBI" id="CHEBI:57540"/>
    </ligand>
</feature>
<reference evidence="14" key="1">
    <citation type="journal article" date="2022" name="Arch. Microbiol.">
        <title>Thiomicrorhabdus immobilis sp. nov., a mesophilic sulfur-oxidizing bacterium isolated from sediment of a brackish lake in northern Japan.</title>
        <authorList>
            <person name="Kojima H."/>
            <person name="Mochizuki J."/>
            <person name="Kanda M."/>
            <person name="Watanabe T."/>
            <person name="Fukui M."/>
        </authorList>
    </citation>
    <scope>NUCLEOTIDE SEQUENCE</scope>
    <source>
        <strain evidence="14">Am19</strain>
    </source>
</reference>
<dbReference type="Gene3D" id="2.40.50.140">
    <property type="entry name" value="Nucleic acid-binding proteins"/>
    <property type="match status" value="1"/>
</dbReference>
<dbReference type="SUPFAM" id="SSF56091">
    <property type="entry name" value="DNA ligase/mRNA capping enzyme, catalytic domain"/>
    <property type="match status" value="1"/>
</dbReference>
<dbReference type="CDD" id="cd00114">
    <property type="entry name" value="LIGANc"/>
    <property type="match status" value="1"/>
</dbReference>
<evidence type="ECO:0000256" key="7">
    <source>
        <dbReference type="ARBA" id="ARBA00022842"/>
    </source>
</evidence>
<dbReference type="GO" id="GO:0016874">
    <property type="term" value="F:ligase activity"/>
    <property type="evidence" value="ECO:0007669"/>
    <property type="project" value="UniProtKB-KW"/>
</dbReference>
<keyword evidence="7 11" id="KW-0460">Magnesium</keyword>
<evidence type="ECO:0000256" key="3">
    <source>
        <dbReference type="ARBA" id="ARBA00022705"/>
    </source>
</evidence>
<evidence type="ECO:0000256" key="2">
    <source>
        <dbReference type="ARBA" id="ARBA00022598"/>
    </source>
</evidence>
<feature type="binding site" evidence="11">
    <location>
        <position position="413"/>
    </location>
    <ligand>
        <name>Zn(2+)</name>
        <dbReference type="ChEBI" id="CHEBI:29105"/>
    </ligand>
</feature>
<comment type="cofactor">
    <cofactor evidence="11">
        <name>Mg(2+)</name>
        <dbReference type="ChEBI" id="CHEBI:18420"/>
    </cofactor>
    <cofactor evidence="11">
        <name>Mn(2+)</name>
        <dbReference type="ChEBI" id="CHEBI:29035"/>
    </cofactor>
</comment>
<dbReference type="Gene3D" id="3.40.50.10190">
    <property type="entry name" value="BRCT domain"/>
    <property type="match status" value="1"/>
</dbReference>
<keyword evidence="9 11" id="KW-0234">DNA repair</keyword>
<evidence type="ECO:0000256" key="6">
    <source>
        <dbReference type="ARBA" id="ARBA00022833"/>
    </source>
</evidence>
<dbReference type="PROSITE" id="PS01055">
    <property type="entry name" value="DNA_LIGASE_N1"/>
    <property type="match status" value="1"/>
</dbReference>
<feature type="binding site" evidence="11">
    <location>
        <position position="174"/>
    </location>
    <ligand>
        <name>NAD(+)</name>
        <dbReference type="ChEBI" id="CHEBI:57540"/>
    </ligand>
</feature>
<dbReference type="InterPro" id="IPR033136">
    <property type="entry name" value="DNA_ligase_CS"/>
</dbReference>
<dbReference type="Pfam" id="PF03119">
    <property type="entry name" value="DNA_ligase_ZBD"/>
    <property type="match status" value="1"/>
</dbReference>
<dbReference type="InterPro" id="IPR036420">
    <property type="entry name" value="BRCT_dom_sf"/>
</dbReference>
<dbReference type="Gene3D" id="1.10.287.610">
    <property type="entry name" value="Helix hairpin bin"/>
    <property type="match status" value="1"/>
</dbReference>
<dbReference type="PIRSF" id="PIRSF001604">
    <property type="entry name" value="LigA"/>
    <property type="match status" value="1"/>
</dbReference>
<dbReference type="PROSITE" id="PS01056">
    <property type="entry name" value="DNA_LIGASE_N2"/>
    <property type="match status" value="1"/>
</dbReference>
<dbReference type="SUPFAM" id="SSF52113">
    <property type="entry name" value="BRCT domain"/>
    <property type="match status" value="1"/>
</dbReference>
<dbReference type="InterPro" id="IPR012340">
    <property type="entry name" value="NA-bd_OB-fold"/>
</dbReference>
<feature type="binding site" evidence="11">
    <location>
        <begin position="33"/>
        <end position="37"/>
    </location>
    <ligand>
        <name>NAD(+)</name>
        <dbReference type="ChEBI" id="CHEBI:57540"/>
    </ligand>
</feature>
<feature type="binding site" evidence="11">
    <location>
        <begin position="82"/>
        <end position="83"/>
    </location>
    <ligand>
        <name>NAD(+)</name>
        <dbReference type="ChEBI" id="CHEBI:57540"/>
    </ligand>
</feature>
<dbReference type="InterPro" id="IPR018239">
    <property type="entry name" value="DNA_ligase_AS"/>
</dbReference>
<feature type="binding site" evidence="11">
    <location>
        <position position="434"/>
    </location>
    <ligand>
        <name>Zn(2+)</name>
        <dbReference type="ChEBI" id="CHEBI:29105"/>
    </ligand>
</feature>
<dbReference type="InterPro" id="IPR004150">
    <property type="entry name" value="NAD_DNA_ligase_OB"/>
</dbReference>
<feature type="binding site" evidence="11">
    <location>
        <position position="410"/>
    </location>
    <ligand>
        <name>Zn(2+)</name>
        <dbReference type="ChEBI" id="CHEBI:29105"/>
    </ligand>
</feature>
<sequence length="675" mass="75264">MSTITQVHLNELKQRIAELNYAYYVLDNPLISDAQYDELYRQLVEIEKHHPEWITPDSPTQRVGDKPLSHFESVTHAVPMFSLDNAFSQEDLMDFQRRVKERLNAQGEIEFSAEPKMDGLAINIRYEKGQLIQATTRGDGLVGEDVTHNIRTIHSVPLHLLGDGWPEILEVRGEVFMSKKVFNQLNSEYITRGEKPFANPRNAAAGTLRQLDPKIAAQRKLSLYLYGWGQISDDWQLPDTYDAAIACFKTWGLPTNPDAQVVKGAQGMSEYYEMLIEKRASMPYEIDGIVYKVNALNTHQRLGFTAKAPRWAIARKFPAEEVWTRLLDIEIQVGRTGALTPVARLEPVAVGGVVVSNATLHNQDEIERKDVRIGDMVIVRRAGDVIPEVVGPVLAQRPADVRQFVMPHFCPECGSEVVKETDKAVYRCTGGLYCPAQRKRALQHFVSRKAMDIVGLGDKLIEQLGALEIVKHPDDLYRLEVETLAAMERMASKSAQKVIDAIESSKQTTLARFVFALGIPEVGEVTAKNLAHHFLSLDAIQQADKEQLLEVADVGEIVAEHIVTFFQQPHNQEVIKGLLEAGIHWPTPEQKAVVEDSVFANKVVVLTGSLQQLSRTDAKQKLEAMGAKVTGSVSAKTDYVIAGEKAGSKLTKAEQLGISVLTEAEWIEMMGEMNG</sequence>
<dbReference type="EC" id="6.5.1.2" evidence="11 12"/>
<dbReference type="SMART" id="SM00278">
    <property type="entry name" value="HhH1"/>
    <property type="match status" value="3"/>
</dbReference>
<dbReference type="SUPFAM" id="SSF47781">
    <property type="entry name" value="RuvA domain 2-like"/>
    <property type="match status" value="1"/>
</dbReference>
<dbReference type="Pfam" id="PF12826">
    <property type="entry name" value="HHH_2"/>
    <property type="match status" value="1"/>
</dbReference>
<comment type="catalytic activity">
    <reaction evidence="10 11 12">
        <text>NAD(+) + (deoxyribonucleotide)n-3'-hydroxyl + 5'-phospho-(deoxyribonucleotide)m = (deoxyribonucleotide)n+m + AMP + beta-nicotinamide D-nucleotide.</text>
        <dbReference type="EC" id="6.5.1.2"/>
    </reaction>
</comment>
<evidence type="ECO:0000259" key="13">
    <source>
        <dbReference type="PROSITE" id="PS50172"/>
    </source>
</evidence>
<dbReference type="Gene3D" id="3.30.470.30">
    <property type="entry name" value="DNA ligase/mRNA capping enzyme"/>
    <property type="match status" value="1"/>
</dbReference>
<evidence type="ECO:0000256" key="9">
    <source>
        <dbReference type="ARBA" id="ARBA00023204"/>
    </source>
</evidence>
<dbReference type="SMART" id="SM00292">
    <property type="entry name" value="BRCT"/>
    <property type="match status" value="1"/>
</dbReference>
<dbReference type="CDD" id="cd17748">
    <property type="entry name" value="BRCT_DNA_ligase_like"/>
    <property type="match status" value="1"/>
</dbReference>
<dbReference type="NCBIfam" id="NF005932">
    <property type="entry name" value="PRK07956.1"/>
    <property type="match status" value="1"/>
</dbReference>
<dbReference type="SMART" id="SM00532">
    <property type="entry name" value="LIGANc"/>
    <property type="match status" value="1"/>
</dbReference>
<evidence type="ECO:0000256" key="4">
    <source>
        <dbReference type="ARBA" id="ARBA00022723"/>
    </source>
</evidence>
<dbReference type="HAMAP" id="MF_01588">
    <property type="entry name" value="DNA_ligase_A"/>
    <property type="match status" value="1"/>
</dbReference>
<protein>
    <recommendedName>
        <fullName evidence="11 12">DNA ligase</fullName>
        <ecNumber evidence="11 12">6.5.1.2</ecNumber>
    </recommendedName>
    <alternativeName>
        <fullName evidence="11">Polydeoxyribonucleotide synthase [NAD(+)]</fullName>
    </alternativeName>
</protein>
<feature type="binding site" evidence="11">
    <location>
        <position position="137"/>
    </location>
    <ligand>
        <name>NAD(+)</name>
        <dbReference type="ChEBI" id="CHEBI:57540"/>
    </ligand>
</feature>
<dbReference type="Pfam" id="PF03120">
    <property type="entry name" value="OB_DNA_ligase"/>
    <property type="match status" value="1"/>
</dbReference>
<dbReference type="NCBIfam" id="TIGR00575">
    <property type="entry name" value="dnlj"/>
    <property type="match status" value="1"/>
</dbReference>
<dbReference type="InterPro" id="IPR001357">
    <property type="entry name" value="BRCT_dom"/>
</dbReference>
<evidence type="ECO:0000256" key="11">
    <source>
        <dbReference type="HAMAP-Rule" id="MF_01588"/>
    </source>
</evidence>
<dbReference type="InterPro" id="IPR013839">
    <property type="entry name" value="DNAligase_adenylation"/>
</dbReference>
<dbReference type="EMBL" id="AP024202">
    <property type="protein sequence ID" value="BCN93393.1"/>
    <property type="molecule type" value="Genomic_DNA"/>
</dbReference>
<dbReference type="InterPro" id="IPR004149">
    <property type="entry name" value="Znf_DNAligase_C4"/>
</dbReference>
<accession>A0ABN6CWT2</accession>
<name>A0ABN6CWT2_9GAMM</name>
<organism evidence="14 15">
    <name type="scientific">Thiomicrorhabdus immobilis</name>
    <dbReference type="NCBI Taxonomy" id="2791037"/>
    <lineage>
        <taxon>Bacteria</taxon>
        <taxon>Pseudomonadati</taxon>
        <taxon>Pseudomonadota</taxon>
        <taxon>Gammaproteobacteria</taxon>
        <taxon>Thiotrichales</taxon>
        <taxon>Piscirickettsiaceae</taxon>
        <taxon>Thiomicrorhabdus</taxon>
    </lineage>
</organism>
<dbReference type="Pfam" id="PF00533">
    <property type="entry name" value="BRCT"/>
    <property type="match status" value="1"/>
</dbReference>
<dbReference type="PANTHER" id="PTHR23389:SF9">
    <property type="entry name" value="DNA LIGASE"/>
    <property type="match status" value="1"/>
</dbReference>
<keyword evidence="5 11" id="KW-0227">DNA damage</keyword>
<keyword evidence="4 11" id="KW-0479">Metal-binding</keyword>
<dbReference type="RefSeq" id="WP_237260482.1">
    <property type="nucleotide sequence ID" value="NZ_AP024202.1"/>
</dbReference>
<evidence type="ECO:0000256" key="12">
    <source>
        <dbReference type="RuleBase" id="RU000618"/>
    </source>
</evidence>
<evidence type="ECO:0000256" key="1">
    <source>
        <dbReference type="ARBA" id="ARBA00004067"/>
    </source>
</evidence>
<dbReference type="PROSITE" id="PS50172">
    <property type="entry name" value="BRCT"/>
    <property type="match status" value="1"/>
</dbReference>
<dbReference type="InterPro" id="IPR010994">
    <property type="entry name" value="RuvA_2-like"/>
</dbReference>
<evidence type="ECO:0000256" key="5">
    <source>
        <dbReference type="ARBA" id="ARBA00022763"/>
    </source>
</evidence>
<gene>
    <name evidence="11 14" type="primary">ligA</name>
    <name evidence="14" type="ORF">THMIRHAM_11780</name>
</gene>
<dbReference type="InterPro" id="IPR013840">
    <property type="entry name" value="DNAligase_N"/>
</dbReference>
<comment type="caution">
    <text evidence="11">Lacks conserved residue(s) required for the propagation of feature annotation.</text>
</comment>
<dbReference type="SUPFAM" id="SSF50249">
    <property type="entry name" value="Nucleic acid-binding proteins"/>
    <property type="match status" value="1"/>
</dbReference>
<keyword evidence="11" id="KW-0464">Manganese</keyword>
<dbReference type="InterPro" id="IPR001679">
    <property type="entry name" value="DNA_ligase"/>
</dbReference>
<dbReference type="Proteomes" id="UP001054820">
    <property type="component" value="Chromosome"/>
</dbReference>
<keyword evidence="2 11" id="KW-0436">Ligase</keyword>
<feature type="active site" description="N6-AMP-lysine intermediate" evidence="11">
    <location>
        <position position="116"/>
    </location>
</feature>
<evidence type="ECO:0000313" key="14">
    <source>
        <dbReference type="EMBL" id="BCN93393.1"/>
    </source>
</evidence>
<evidence type="ECO:0000256" key="8">
    <source>
        <dbReference type="ARBA" id="ARBA00023027"/>
    </source>
</evidence>
<dbReference type="InterPro" id="IPR003583">
    <property type="entry name" value="Hlx-hairpin-Hlx_DNA-bd_motif"/>
</dbReference>
<evidence type="ECO:0000313" key="15">
    <source>
        <dbReference type="Proteomes" id="UP001054820"/>
    </source>
</evidence>
<keyword evidence="3 11" id="KW-0235">DNA replication</keyword>
<keyword evidence="15" id="KW-1185">Reference proteome</keyword>
<dbReference type="Gene3D" id="6.20.10.30">
    <property type="match status" value="1"/>
</dbReference>
<dbReference type="InterPro" id="IPR041663">
    <property type="entry name" value="DisA/LigA_HHH"/>
</dbReference>
<dbReference type="Pfam" id="PF01653">
    <property type="entry name" value="DNA_ligase_aden"/>
    <property type="match status" value="1"/>
</dbReference>
<feature type="binding site" evidence="11">
    <location>
        <position position="292"/>
    </location>
    <ligand>
        <name>NAD(+)</name>
        <dbReference type="ChEBI" id="CHEBI:57540"/>
    </ligand>
</feature>